<dbReference type="GO" id="GO:0015074">
    <property type="term" value="P:DNA integration"/>
    <property type="evidence" value="ECO:0007669"/>
    <property type="project" value="InterPro"/>
</dbReference>
<dbReference type="InterPro" id="IPR011010">
    <property type="entry name" value="DNA_brk_join_enz"/>
</dbReference>
<dbReference type="PANTHER" id="PTHR34605">
    <property type="entry name" value="PHAGE_INTEGRASE DOMAIN-CONTAINING PROTEIN"/>
    <property type="match status" value="1"/>
</dbReference>
<dbReference type="GO" id="GO:0003677">
    <property type="term" value="F:DNA binding"/>
    <property type="evidence" value="ECO:0007669"/>
    <property type="project" value="InterPro"/>
</dbReference>
<dbReference type="Proteomes" id="UP000249464">
    <property type="component" value="Unassembled WGS sequence"/>
</dbReference>
<feature type="compositionally biased region" description="Basic and acidic residues" evidence="2">
    <location>
        <begin position="260"/>
        <end position="275"/>
    </location>
</feature>
<dbReference type="Gene3D" id="1.10.443.10">
    <property type="entry name" value="Intergrase catalytic core"/>
    <property type="match status" value="1"/>
</dbReference>
<sequence length="275" mass="30824">MWTMQLAAAAATAPAPKPERLAATSDKDEEFIAERHLAVANARRIDATSEAPLRFELDLPFDKVRRRVGRTLVVSARDGEPFCPVGGINNHFRLNDLPPERLFSYRAREGGHRQLTSSAFSRRIKYILEASGRAVLNNHSFRSGGATFYLREGVHTDHIRNLGRWSSNTFDGYWRQHKEIAIQVLSKAGKLALDPVTYGTRPAPGRLSERGVRELGCTHHPRVSSRKINHLSHPNTTKHTERYTRKVAIPFPRSRTPLASDRDIGGEKRGPGAPQ</sequence>
<accession>A0A2X0LZP3</accession>
<organism evidence="3 4">
    <name type="scientific">Microbotryum silenes-dioicae</name>
    <dbReference type="NCBI Taxonomy" id="796604"/>
    <lineage>
        <taxon>Eukaryota</taxon>
        <taxon>Fungi</taxon>
        <taxon>Dikarya</taxon>
        <taxon>Basidiomycota</taxon>
        <taxon>Pucciniomycotina</taxon>
        <taxon>Microbotryomycetes</taxon>
        <taxon>Microbotryales</taxon>
        <taxon>Microbotryaceae</taxon>
        <taxon>Microbotryum</taxon>
    </lineage>
</organism>
<dbReference type="InterPro" id="IPR052925">
    <property type="entry name" value="Phage_Integrase-like_Recomb"/>
</dbReference>
<evidence type="ECO:0000256" key="2">
    <source>
        <dbReference type="SAM" id="MobiDB-lite"/>
    </source>
</evidence>
<name>A0A2X0LZP3_9BASI</name>
<evidence type="ECO:0000313" key="4">
    <source>
        <dbReference type="Proteomes" id="UP000249464"/>
    </source>
</evidence>
<proteinExistence type="predicted"/>
<dbReference type="InterPro" id="IPR013762">
    <property type="entry name" value="Integrase-like_cat_sf"/>
</dbReference>
<dbReference type="PANTHER" id="PTHR34605:SF3">
    <property type="entry name" value="P CELL-TYPE AGGLUTINATION PROTEIN MAP4-LIKE-RELATED"/>
    <property type="match status" value="1"/>
</dbReference>
<dbReference type="SUPFAM" id="SSF56349">
    <property type="entry name" value="DNA breaking-rejoining enzymes"/>
    <property type="match status" value="1"/>
</dbReference>
<keyword evidence="1" id="KW-0233">DNA recombination</keyword>
<protein>
    <submittedName>
        <fullName evidence="3">BQ5605_C002g01723 protein</fullName>
    </submittedName>
</protein>
<dbReference type="GO" id="GO:0006310">
    <property type="term" value="P:DNA recombination"/>
    <property type="evidence" value="ECO:0007669"/>
    <property type="project" value="UniProtKB-KW"/>
</dbReference>
<reference evidence="3 4" key="1">
    <citation type="submission" date="2016-11" db="EMBL/GenBank/DDBJ databases">
        <authorList>
            <person name="Jaros S."/>
            <person name="Januszkiewicz K."/>
            <person name="Wedrychowicz H."/>
        </authorList>
    </citation>
    <scope>NUCLEOTIDE SEQUENCE [LARGE SCALE GENOMIC DNA]</scope>
</reference>
<keyword evidence="4" id="KW-1185">Reference proteome</keyword>
<dbReference type="EMBL" id="FQNC01000041">
    <property type="protein sequence ID" value="SGY35070.1"/>
    <property type="molecule type" value="Genomic_DNA"/>
</dbReference>
<dbReference type="AlphaFoldDB" id="A0A2X0LZP3"/>
<evidence type="ECO:0000256" key="1">
    <source>
        <dbReference type="ARBA" id="ARBA00023172"/>
    </source>
</evidence>
<evidence type="ECO:0000313" key="3">
    <source>
        <dbReference type="EMBL" id="SGY35070.1"/>
    </source>
</evidence>
<gene>
    <name evidence="3" type="primary">BQ5605_C002g01723</name>
    <name evidence="3" type="ORF">BQ5605_C002G01723</name>
</gene>
<feature type="region of interest" description="Disordered" evidence="2">
    <location>
        <begin position="248"/>
        <end position="275"/>
    </location>
</feature>